<evidence type="ECO:0000259" key="8">
    <source>
        <dbReference type="PROSITE" id="PS51349"/>
    </source>
</evidence>
<dbReference type="PIRSF" id="PIRSF000138">
    <property type="entry name" value="Al-hdrx_acd_dh"/>
    <property type="match status" value="1"/>
</dbReference>
<gene>
    <name evidence="9" type="ORF">SAMN05216287_1510</name>
</gene>
<feature type="binding site" evidence="7">
    <location>
        <position position="231"/>
    </location>
    <ligand>
        <name>FMN</name>
        <dbReference type="ChEBI" id="CHEBI:58210"/>
    </ligand>
</feature>
<feature type="binding site" evidence="7">
    <location>
        <position position="255"/>
    </location>
    <ligand>
        <name>glyoxylate</name>
        <dbReference type="ChEBI" id="CHEBI:36655"/>
    </ligand>
</feature>
<feature type="binding site" evidence="7">
    <location>
        <begin position="309"/>
        <end position="310"/>
    </location>
    <ligand>
        <name>FMN</name>
        <dbReference type="ChEBI" id="CHEBI:58210"/>
    </ligand>
</feature>
<dbReference type="RefSeq" id="WP_090226103.1">
    <property type="nucleotide sequence ID" value="NZ_FNNU01000002.1"/>
</dbReference>
<evidence type="ECO:0000256" key="5">
    <source>
        <dbReference type="ARBA" id="ARBA00024042"/>
    </source>
</evidence>
<comment type="similarity">
    <text evidence="5">Belongs to the FMN-dependent alpha-hydroxy acid dehydrogenase family.</text>
</comment>
<feature type="active site" description="Proton acceptor" evidence="6">
    <location>
        <position position="255"/>
    </location>
</feature>
<evidence type="ECO:0000256" key="1">
    <source>
        <dbReference type="ARBA" id="ARBA00001917"/>
    </source>
</evidence>
<dbReference type="PANTHER" id="PTHR10578:SF107">
    <property type="entry name" value="2-HYDROXYACID OXIDASE 1"/>
    <property type="match status" value="1"/>
</dbReference>
<dbReference type="Proteomes" id="UP000243778">
    <property type="component" value="Unassembled WGS sequence"/>
</dbReference>
<dbReference type="PANTHER" id="PTHR10578">
    <property type="entry name" value="S -2-HYDROXY-ACID OXIDASE-RELATED"/>
    <property type="match status" value="1"/>
</dbReference>
<protein>
    <submittedName>
        <fullName evidence="9">4-hydroxymandelate oxidase</fullName>
    </submittedName>
</protein>
<proteinExistence type="inferred from homology"/>
<accession>A0A1H2WEN5</accession>
<dbReference type="InterPro" id="IPR037396">
    <property type="entry name" value="FMN_HAD"/>
</dbReference>
<name>A0A1H2WEN5_9PSED</name>
<dbReference type="EMBL" id="FNNU01000002">
    <property type="protein sequence ID" value="SDW78499.1"/>
    <property type="molecule type" value="Genomic_DNA"/>
</dbReference>
<feature type="binding site" evidence="7">
    <location>
        <position position="169"/>
    </location>
    <ligand>
        <name>glyoxylate</name>
        <dbReference type="ChEBI" id="CHEBI:36655"/>
    </ligand>
</feature>
<keyword evidence="4" id="KW-0560">Oxidoreductase</keyword>
<dbReference type="CDD" id="cd02809">
    <property type="entry name" value="alpha_hydroxyacid_oxid_FMN"/>
    <property type="match status" value="1"/>
</dbReference>
<dbReference type="InterPro" id="IPR013785">
    <property type="entry name" value="Aldolase_TIM"/>
</dbReference>
<feature type="binding site" evidence="7">
    <location>
        <position position="160"/>
    </location>
    <ligand>
        <name>FMN</name>
        <dbReference type="ChEBI" id="CHEBI:58210"/>
    </ligand>
</feature>
<feature type="domain" description="FMN hydroxy acid dehydrogenase" evidence="8">
    <location>
        <begin position="4"/>
        <end position="358"/>
    </location>
</feature>
<feature type="binding site" evidence="7">
    <location>
        <position position="134"/>
    </location>
    <ligand>
        <name>glyoxylate</name>
        <dbReference type="ChEBI" id="CHEBI:36655"/>
    </ligand>
</feature>
<feature type="binding site" evidence="7">
    <location>
        <begin position="83"/>
        <end position="85"/>
    </location>
    <ligand>
        <name>FMN</name>
        <dbReference type="ChEBI" id="CHEBI:58210"/>
    </ligand>
</feature>
<evidence type="ECO:0000313" key="9">
    <source>
        <dbReference type="EMBL" id="SDW78499.1"/>
    </source>
</evidence>
<comment type="cofactor">
    <cofactor evidence="1">
        <name>FMN</name>
        <dbReference type="ChEBI" id="CHEBI:58210"/>
    </cofactor>
</comment>
<dbReference type="Pfam" id="PF01070">
    <property type="entry name" value="FMN_dh"/>
    <property type="match status" value="1"/>
</dbReference>
<feature type="binding site" evidence="7">
    <location>
        <begin position="286"/>
        <end position="290"/>
    </location>
    <ligand>
        <name>FMN</name>
        <dbReference type="ChEBI" id="CHEBI:58210"/>
    </ligand>
</feature>
<evidence type="ECO:0000256" key="7">
    <source>
        <dbReference type="PIRSR" id="PIRSR000138-2"/>
    </source>
</evidence>
<dbReference type="FunFam" id="3.20.20.70:FF:000029">
    <property type="entry name" value="L-lactate dehydrogenase"/>
    <property type="match status" value="1"/>
</dbReference>
<dbReference type="InterPro" id="IPR012133">
    <property type="entry name" value="Alpha-hydoxy_acid_DH_FMN"/>
</dbReference>
<keyword evidence="10" id="KW-1185">Reference proteome</keyword>
<evidence type="ECO:0000256" key="4">
    <source>
        <dbReference type="ARBA" id="ARBA00023002"/>
    </source>
</evidence>
<organism evidence="9 10">
    <name type="scientific">Pseudomonas kuykendallii</name>
    <dbReference type="NCBI Taxonomy" id="1007099"/>
    <lineage>
        <taxon>Bacteria</taxon>
        <taxon>Pseudomonadati</taxon>
        <taxon>Pseudomonadota</taxon>
        <taxon>Gammaproteobacteria</taxon>
        <taxon>Pseudomonadales</taxon>
        <taxon>Pseudomonadaceae</taxon>
        <taxon>Pseudomonas</taxon>
    </lineage>
</organism>
<reference evidence="10" key="1">
    <citation type="submission" date="2016-10" db="EMBL/GenBank/DDBJ databases">
        <authorList>
            <person name="Varghese N."/>
            <person name="Submissions S."/>
        </authorList>
    </citation>
    <scope>NUCLEOTIDE SEQUENCE [LARGE SCALE GENOMIC DNA]</scope>
    <source>
        <strain evidence="10">NRRL B-59562</strain>
    </source>
</reference>
<evidence type="ECO:0000256" key="2">
    <source>
        <dbReference type="ARBA" id="ARBA00022630"/>
    </source>
</evidence>
<evidence type="ECO:0000256" key="6">
    <source>
        <dbReference type="PIRSR" id="PIRSR000138-1"/>
    </source>
</evidence>
<feature type="binding site" evidence="7">
    <location>
        <position position="253"/>
    </location>
    <ligand>
        <name>FMN</name>
        <dbReference type="ChEBI" id="CHEBI:58210"/>
    </ligand>
</feature>
<dbReference type="STRING" id="1007099.SAMN05216287_1510"/>
<sequence length="358" mass="37877">MSVSLIPAVYSLDDFEQRAAACIEPGYWAYLQGGAADEATLRRNREAFAEIRLQGRVLADLGGASTRCELLGQTLSMPLLLAPVAAQRLVHADGERAVAEAAAAMGVGMALSTSSSLSLEEVAGVARSPWFQLYIQPDRDFTLQLVRRAEAAGYRALVLTVDAPVNGVRNREQRAGFQLPEAVNLRGMRVRPAKAAGILDSPLFDGRLGSAPTWRDLDWLLGNTRLPVLLKGVSAAADAERAVQAGVAGLIVSNHGGRVLDSLPASIELLPRIADQVGGRVPLLLDGGIRRGTDMLKALALGAQAVLIGRPYVHALALGGAVGVVQLLNILRGEFEAAMALTGCATLADIDRGVLWQR</sequence>
<feature type="binding site" evidence="7">
    <location>
        <position position="112"/>
    </location>
    <ligand>
        <name>FMN</name>
        <dbReference type="ChEBI" id="CHEBI:58210"/>
    </ligand>
</feature>
<keyword evidence="3 7" id="KW-0288">FMN</keyword>
<evidence type="ECO:0000313" key="10">
    <source>
        <dbReference type="Proteomes" id="UP000243778"/>
    </source>
</evidence>
<dbReference type="PROSITE" id="PS51349">
    <property type="entry name" value="FMN_HYDROXY_ACID_DH_2"/>
    <property type="match status" value="1"/>
</dbReference>
<dbReference type="AlphaFoldDB" id="A0A1H2WEN5"/>
<feature type="binding site" evidence="7">
    <location>
        <position position="132"/>
    </location>
    <ligand>
        <name>glyoxylate</name>
        <dbReference type="ChEBI" id="CHEBI:36655"/>
    </ligand>
</feature>
<evidence type="ECO:0000256" key="3">
    <source>
        <dbReference type="ARBA" id="ARBA00022643"/>
    </source>
</evidence>
<dbReference type="InterPro" id="IPR000262">
    <property type="entry name" value="FMN-dep_DH"/>
</dbReference>
<dbReference type="GO" id="GO:0016614">
    <property type="term" value="F:oxidoreductase activity, acting on CH-OH group of donors"/>
    <property type="evidence" value="ECO:0007669"/>
    <property type="project" value="UniProtKB-ARBA"/>
</dbReference>
<dbReference type="SUPFAM" id="SSF51395">
    <property type="entry name" value="FMN-linked oxidoreductases"/>
    <property type="match status" value="1"/>
</dbReference>
<dbReference type="Gene3D" id="3.20.20.70">
    <property type="entry name" value="Aldolase class I"/>
    <property type="match status" value="1"/>
</dbReference>
<feature type="binding site" evidence="7">
    <location>
        <position position="258"/>
    </location>
    <ligand>
        <name>FMN</name>
        <dbReference type="ChEBI" id="CHEBI:58210"/>
    </ligand>
</feature>
<keyword evidence="2 7" id="KW-0285">Flavoprotein</keyword>
<dbReference type="OrthoDB" id="9770452at2"/>
<feature type="binding site" evidence="7">
    <location>
        <position position="30"/>
    </location>
    <ligand>
        <name>glyoxylate</name>
        <dbReference type="ChEBI" id="CHEBI:36655"/>
    </ligand>
</feature>
<dbReference type="GO" id="GO:0010181">
    <property type="term" value="F:FMN binding"/>
    <property type="evidence" value="ECO:0007669"/>
    <property type="project" value="InterPro"/>
</dbReference>